<gene>
    <name evidence="4" type="primary">LOC105361473</name>
</gene>
<keyword evidence="3" id="KW-1185">Reference proteome</keyword>
<evidence type="ECO:0000256" key="1">
    <source>
        <dbReference type="SAM" id="MobiDB-lite"/>
    </source>
</evidence>
<evidence type="ECO:0000313" key="4">
    <source>
        <dbReference type="RefSeq" id="XP_011496967.1"/>
    </source>
</evidence>
<feature type="compositionally biased region" description="Low complexity" evidence="1">
    <location>
        <begin position="164"/>
        <end position="176"/>
    </location>
</feature>
<dbReference type="GeneID" id="105361473"/>
<dbReference type="KEGG" id="csol:105361473"/>
<accession>A0AAJ7DUK7</accession>
<dbReference type="AlphaFoldDB" id="A0AAJ7DUK7"/>
<name>A0AAJ7DUK7_9HYME</name>
<dbReference type="Proteomes" id="UP000695007">
    <property type="component" value="Unplaced"/>
</dbReference>
<keyword evidence="2" id="KW-0732">Signal</keyword>
<reference evidence="4" key="1">
    <citation type="submission" date="2025-08" db="UniProtKB">
        <authorList>
            <consortium name="RefSeq"/>
        </authorList>
    </citation>
    <scope>IDENTIFICATION</scope>
</reference>
<feature type="chain" id="PRO_5042579253" evidence="2">
    <location>
        <begin position="25"/>
        <end position="210"/>
    </location>
</feature>
<dbReference type="RefSeq" id="XP_011496967.1">
    <property type="nucleotide sequence ID" value="XM_011498665.1"/>
</dbReference>
<protein>
    <submittedName>
        <fullName evidence="4">Uncharacterized protein LOC105361473</fullName>
    </submittedName>
</protein>
<feature type="region of interest" description="Disordered" evidence="1">
    <location>
        <begin position="162"/>
        <end position="210"/>
    </location>
</feature>
<evidence type="ECO:0000256" key="2">
    <source>
        <dbReference type="SAM" id="SignalP"/>
    </source>
</evidence>
<sequence>MTPYTVFVFLALSLIITDIIPVEARYKSYQRRRASRFLRQRRQFDEDLGDTGNAFQQKLIDVLIPAVSQTIYAIVNDPAFGSCTSSLRRRNANYNSNTNINTNTFADAMGRQGDLDELDIIDDDPEIVGDEDIINLNSDDIEDDIASKRSIKRRLLRARRRNRNSNVNVNQNYNASARKEETNTNPSAEASNEEETTTEVSNRRRRRNFK</sequence>
<organism evidence="3 4">
    <name type="scientific">Ceratosolen solmsi marchali</name>
    <dbReference type="NCBI Taxonomy" id="326594"/>
    <lineage>
        <taxon>Eukaryota</taxon>
        <taxon>Metazoa</taxon>
        <taxon>Ecdysozoa</taxon>
        <taxon>Arthropoda</taxon>
        <taxon>Hexapoda</taxon>
        <taxon>Insecta</taxon>
        <taxon>Pterygota</taxon>
        <taxon>Neoptera</taxon>
        <taxon>Endopterygota</taxon>
        <taxon>Hymenoptera</taxon>
        <taxon>Apocrita</taxon>
        <taxon>Proctotrupomorpha</taxon>
        <taxon>Chalcidoidea</taxon>
        <taxon>Agaonidae</taxon>
        <taxon>Agaoninae</taxon>
        <taxon>Ceratosolen</taxon>
    </lineage>
</organism>
<feature type="signal peptide" evidence="2">
    <location>
        <begin position="1"/>
        <end position="24"/>
    </location>
</feature>
<evidence type="ECO:0000313" key="3">
    <source>
        <dbReference type="Proteomes" id="UP000695007"/>
    </source>
</evidence>
<proteinExistence type="predicted"/>